<protein>
    <recommendedName>
        <fullName evidence="4">Histidyl tRNA synthetase-related domain-containing protein</fullName>
    </recommendedName>
</protein>
<evidence type="ECO:0000259" key="4">
    <source>
        <dbReference type="Pfam" id="PF12745"/>
    </source>
</evidence>
<dbReference type="SUPFAM" id="SSF52954">
    <property type="entry name" value="Class II aaRS ABD-related"/>
    <property type="match status" value="1"/>
</dbReference>
<dbReference type="InterPro" id="IPR045864">
    <property type="entry name" value="aa-tRNA-synth_II/BPL/LPL"/>
</dbReference>
<dbReference type="AlphaFoldDB" id="V4TX19"/>
<dbReference type="GO" id="GO:0032543">
    <property type="term" value="P:mitochondrial translation"/>
    <property type="evidence" value="ECO:0007669"/>
    <property type="project" value="TreeGrafter"/>
</dbReference>
<name>V4TX19_CITCL</name>
<evidence type="ECO:0000313" key="5">
    <source>
        <dbReference type="EMBL" id="ESR56275.1"/>
    </source>
</evidence>
<dbReference type="GO" id="GO:0005524">
    <property type="term" value="F:ATP binding"/>
    <property type="evidence" value="ECO:0007669"/>
    <property type="project" value="UniProtKB-KW"/>
</dbReference>
<accession>V4TX19</accession>
<dbReference type="GO" id="GO:0004821">
    <property type="term" value="F:histidine-tRNA ligase activity"/>
    <property type="evidence" value="ECO:0007669"/>
    <property type="project" value="TreeGrafter"/>
</dbReference>
<dbReference type="InParanoid" id="V4TX19"/>
<keyword evidence="6" id="KW-1185">Reference proteome</keyword>
<organism evidence="5 6">
    <name type="scientific">Citrus clementina</name>
    <name type="common">Clementine</name>
    <name type="synonym">Citrus deliciosa x Citrus sinensis</name>
    <dbReference type="NCBI Taxonomy" id="85681"/>
    <lineage>
        <taxon>Eukaryota</taxon>
        <taxon>Viridiplantae</taxon>
        <taxon>Streptophyta</taxon>
        <taxon>Embryophyta</taxon>
        <taxon>Tracheophyta</taxon>
        <taxon>Spermatophyta</taxon>
        <taxon>Magnoliopsida</taxon>
        <taxon>eudicotyledons</taxon>
        <taxon>Gunneridae</taxon>
        <taxon>Pentapetalae</taxon>
        <taxon>rosids</taxon>
        <taxon>malvids</taxon>
        <taxon>Sapindales</taxon>
        <taxon>Rutaceae</taxon>
        <taxon>Aurantioideae</taxon>
        <taxon>Citrus</taxon>
    </lineage>
</organism>
<feature type="domain" description="Histidyl tRNA synthetase-related" evidence="4">
    <location>
        <begin position="140"/>
        <end position="239"/>
    </location>
</feature>
<dbReference type="FunFam" id="3.40.50.800:FF:000012">
    <property type="entry name" value="Histidine--tRNA ligase, cytoplasmic"/>
    <property type="match status" value="1"/>
</dbReference>
<dbReference type="GO" id="GO:0004674">
    <property type="term" value="F:protein serine/threonine kinase activity"/>
    <property type="evidence" value="ECO:0007669"/>
    <property type="project" value="UniProtKB-KW"/>
</dbReference>
<dbReference type="EMBL" id="KI536661">
    <property type="protein sequence ID" value="ESR56275.1"/>
    <property type="molecule type" value="Genomic_DNA"/>
</dbReference>
<keyword evidence="2" id="KW-0067">ATP-binding</keyword>
<dbReference type="InterPro" id="IPR024435">
    <property type="entry name" value="HisRS-related_dom"/>
</dbReference>
<evidence type="ECO:0000256" key="3">
    <source>
        <dbReference type="ARBA" id="ARBA00022917"/>
    </source>
</evidence>
<dbReference type="SUPFAM" id="SSF55681">
    <property type="entry name" value="Class II aaRS and biotin synthetases"/>
    <property type="match status" value="1"/>
</dbReference>
<evidence type="ECO:0000256" key="1">
    <source>
        <dbReference type="ARBA" id="ARBA00022741"/>
    </source>
</evidence>
<dbReference type="STRING" id="85681.V4TX19"/>
<reference evidence="5 6" key="1">
    <citation type="submission" date="2013-10" db="EMBL/GenBank/DDBJ databases">
        <authorList>
            <consortium name="International Citrus Genome Consortium"/>
            <person name="Jenkins J."/>
            <person name="Schmutz J."/>
            <person name="Prochnik S."/>
            <person name="Rokhsar D."/>
            <person name="Gmitter F."/>
            <person name="Ollitrault P."/>
            <person name="Machado M."/>
            <person name="Talon M."/>
            <person name="Wincker P."/>
            <person name="Jaillon O."/>
            <person name="Morgante M."/>
        </authorList>
    </citation>
    <scope>NUCLEOTIDE SEQUENCE</scope>
    <source>
        <strain evidence="6">cv. Clemenules</strain>
    </source>
</reference>
<dbReference type="GO" id="GO:0005829">
    <property type="term" value="C:cytosol"/>
    <property type="evidence" value="ECO:0007669"/>
    <property type="project" value="TreeGrafter"/>
</dbReference>
<sequence>TVGLRFCGAADQALPRLRGALPADKPTRKALDELSDLFSYLRIWRIEKNIYIDVLMPPIESYHRNLFFQVFSVKEKYPATLVEGTLLAVGGRYDYLLHRMWDREYRTNPPGGVGASLALETIIQHYPVDFKPVRNEAGTSVLVCSRGGGGLLVERMELVAELWEENIKAQFVPVPDPSLTEQYEYASEHDIKCLVILTDTGAQKAIEFYVQVRHLDVKKEKEVQRESLVRFLLDAIATQFRNPSLWS</sequence>
<keyword evidence="3" id="KW-0648">Protein biosynthesis</keyword>
<dbReference type="eggNOG" id="KOG1035">
    <property type="taxonomic scope" value="Eukaryota"/>
</dbReference>
<dbReference type="Gene3D" id="3.30.930.10">
    <property type="entry name" value="Bira Bifunctional Protein, Domain 2"/>
    <property type="match status" value="1"/>
</dbReference>
<keyword evidence="1" id="KW-0547">Nucleotide-binding</keyword>
<dbReference type="Proteomes" id="UP000030687">
    <property type="component" value="Unassembled WGS sequence"/>
</dbReference>
<dbReference type="Gramene" id="ESR56275">
    <property type="protein sequence ID" value="ESR56275"/>
    <property type="gene ID" value="CICLE_v100232702mg"/>
</dbReference>
<feature type="non-terminal residue" evidence="5">
    <location>
        <position position="1"/>
    </location>
</feature>
<evidence type="ECO:0000313" key="6">
    <source>
        <dbReference type="Proteomes" id="UP000030687"/>
    </source>
</evidence>
<dbReference type="Pfam" id="PF12745">
    <property type="entry name" value="HGTP_anticodon2"/>
    <property type="match status" value="1"/>
</dbReference>
<dbReference type="GO" id="GO:0005739">
    <property type="term" value="C:mitochondrion"/>
    <property type="evidence" value="ECO:0007669"/>
    <property type="project" value="TreeGrafter"/>
</dbReference>
<evidence type="ECO:0000256" key="2">
    <source>
        <dbReference type="ARBA" id="ARBA00022840"/>
    </source>
</evidence>
<dbReference type="PANTHER" id="PTHR11476">
    <property type="entry name" value="HISTIDYL-TRNA SYNTHETASE"/>
    <property type="match status" value="1"/>
</dbReference>
<dbReference type="GO" id="GO:0006427">
    <property type="term" value="P:histidyl-tRNA aminoacylation"/>
    <property type="evidence" value="ECO:0007669"/>
    <property type="project" value="TreeGrafter"/>
</dbReference>
<dbReference type="Gene3D" id="3.40.50.800">
    <property type="entry name" value="Anticodon-binding domain"/>
    <property type="match status" value="1"/>
</dbReference>
<gene>
    <name evidence="5" type="ORF">CICLE_v100232702mg</name>
</gene>
<dbReference type="KEGG" id="cic:CICLE_v100232702m"/>
<proteinExistence type="predicted"/>
<dbReference type="OMA" id="KVERTYI"/>
<dbReference type="PANTHER" id="PTHR11476:SF10">
    <property type="entry name" value="NON-SPECIFIC SERINE_THREONINE PROTEIN KINASE"/>
    <property type="match status" value="1"/>
</dbReference>
<dbReference type="InterPro" id="IPR036621">
    <property type="entry name" value="Anticodon-bd_dom_sf"/>
</dbReference>
<dbReference type="GO" id="GO:0003723">
    <property type="term" value="F:RNA binding"/>
    <property type="evidence" value="ECO:0007669"/>
    <property type="project" value="TreeGrafter"/>
</dbReference>